<evidence type="ECO:0000256" key="6">
    <source>
        <dbReference type="HAMAP-Rule" id="MF_00735"/>
    </source>
</evidence>
<feature type="binding site" evidence="6">
    <location>
        <position position="179"/>
    </location>
    <ligand>
        <name>S-adenosyl-L-methionine</name>
        <dbReference type="ChEBI" id="CHEBI:59789"/>
    </ligand>
</feature>
<evidence type="ECO:0000256" key="4">
    <source>
        <dbReference type="ARBA" id="ARBA00022679"/>
    </source>
</evidence>
<dbReference type="Pfam" id="PF06325">
    <property type="entry name" value="PrmA"/>
    <property type="match status" value="1"/>
</dbReference>
<protein>
    <recommendedName>
        <fullName evidence="6">Ribosomal protein L11 methyltransferase</fullName>
        <shortName evidence="6">L11 Mtase</shortName>
        <ecNumber evidence="6">2.1.1.-</ecNumber>
    </recommendedName>
</protein>
<keyword evidence="8" id="KW-1185">Reference proteome</keyword>
<dbReference type="CDD" id="cd02440">
    <property type="entry name" value="AdoMet_MTases"/>
    <property type="match status" value="1"/>
</dbReference>
<dbReference type="GO" id="GO:0016279">
    <property type="term" value="F:protein-lysine N-methyltransferase activity"/>
    <property type="evidence" value="ECO:0007669"/>
    <property type="project" value="RHEA"/>
</dbReference>
<evidence type="ECO:0000256" key="5">
    <source>
        <dbReference type="ARBA" id="ARBA00022691"/>
    </source>
</evidence>
<gene>
    <name evidence="6" type="primary">prmA</name>
    <name evidence="7" type="ORF">SAMN05421847_0272</name>
</gene>
<evidence type="ECO:0000256" key="2">
    <source>
        <dbReference type="ARBA" id="ARBA00022490"/>
    </source>
</evidence>
<keyword evidence="4 6" id="KW-0808">Transferase</keyword>
<proteinExistence type="inferred from homology"/>
<dbReference type="NCBIfam" id="NF001785">
    <property type="entry name" value="PRK00517.2-2"/>
    <property type="match status" value="1"/>
</dbReference>
<feature type="binding site" evidence="6">
    <location>
        <position position="200"/>
    </location>
    <ligand>
        <name>S-adenosyl-L-methionine</name>
        <dbReference type="ChEBI" id="CHEBI:59789"/>
    </ligand>
</feature>
<dbReference type="HAMAP" id="MF_00735">
    <property type="entry name" value="Methyltr_PrmA"/>
    <property type="match status" value="1"/>
</dbReference>
<dbReference type="GO" id="GO:0005840">
    <property type="term" value="C:ribosome"/>
    <property type="evidence" value="ECO:0007669"/>
    <property type="project" value="UniProtKB-KW"/>
</dbReference>
<name>A0A1H5SWV0_9FLAO</name>
<comment type="catalytic activity">
    <reaction evidence="6">
        <text>L-lysyl-[protein] + 3 S-adenosyl-L-methionine = N(6),N(6),N(6)-trimethyl-L-lysyl-[protein] + 3 S-adenosyl-L-homocysteine + 3 H(+)</text>
        <dbReference type="Rhea" id="RHEA:54192"/>
        <dbReference type="Rhea" id="RHEA-COMP:9752"/>
        <dbReference type="Rhea" id="RHEA-COMP:13826"/>
        <dbReference type="ChEBI" id="CHEBI:15378"/>
        <dbReference type="ChEBI" id="CHEBI:29969"/>
        <dbReference type="ChEBI" id="CHEBI:57856"/>
        <dbReference type="ChEBI" id="CHEBI:59789"/>
        <dbReference type="ChEBI" id="CHEBI:61961"/>
    </reaction>
</comment>
<dbReference type="GO" id="GO:0032259">
    <property type="term" value="P:methylation"/>
    <property type="evidence" value="ECO:0007669"/>
    <property type="project" value="UniProtKB-KW"/>
</dbReference>
<dbReference type="EMBL" id="FNUS01000001">
    <property type="protein sequence ID" value="SEF54247.1"/>
    <property type="molecule type" value="Genomic_DNA"/>
</dbReference>
<evidence type="ECO:0000313" key="8">
    <source>
        <dbReference type="Proteomes" id="UP000236738"/>
    </source>
</evidence>
<comment type="similarity">
    <text evidence="1 6">Belongs to the methyltransferase superfamily. PrmA family.</text>
</comment>
<dbReference type="Gene3D" id="3.40.50.150">
    <property type="entry name" value="Vaccinia Virus protein VP39"/>
    <property type="match status" value="1"/>
</dbReference>
<evidence type="ECO:0000256" key="3">
    <source>
        <dbReference type="ARBA" id="ARBA00022603"/>
    </source>
</evidence>
<keyword evidence="3 6" id="KW-0489">Methyltransferase</keyword>
<dbReference type="Proteomes" id="UP000236738">
    <property type="component" value="Unassembled WGS sequence"/>
</dbReference>
<feature type="binding site" evidence="6">
    <location>
        <position position="263"/>
    </location>
    <ligand>
        <name>S-adenosyl-L-methionine</name>
        <dbReference type="ChEBI" id="CHEBI:59789"/>
    </ligand>
</feature>
<feature type="binding site" evidence="6">
    <location>
        <position position="222"/>
    </location>
    <ligand>
        <name>S-adenosyl-L-methionine</name>
        <dbReference type="ChEBI" id="CHEBI:59789"/>
    </ligand>
</feature>
<comment type="function">
    <text evidence="6">Methylates ribosomal protein L11.</text>
</comment>
<keyword evidence="7" id="KW-0689">Ribosomal protein</keyword>
<organism evidence="7 8">
    <name type="scientific">Halpernia humi</name>
    <dbReference type="NCBI Taxonomy" id="493375"/>
    <lineage>
        <taxon>Bacteria</taxon>
        <taxon>Pseudomonadati</taxon>
        <taxon>Bacteroidota</taxon>
        <taxon>Flavobacteriia</taxon>
        <taxon>Flavobacteriales</taxon>
        <taxon>Weeksellaceae</taxon>
        <taxon>Chryseobacterium group</taxon>
        <taxon>Halpernia</taxon>
    </lineage>
</organism>
<dbReference type="EC" id="2.1.1.-" evidence="6"/>
<dbReference type="GO" id="GO:0005737">
    <property type="term" value="C:cytoplasm"/>
    <property type="evidence" value="ECO:0007669"/>
    <property type="project" value="UniProtKB-SubCell"/>
</dbReference>
<evidence type="ECO:0000313" key="7">
    <source>
        <dbReference type="EMBL" id="SEF54247.1"/>
    </source>
</evidence>
<keyword evidence="2 6" id="KW-0963">Cytoplasm</keyword>
<evidence type="ECO:0000256" key="1">
    <source>
        <dbReference type="ARBA" id="ARBA00009741"/>
    </source>
</evidence>
<sequence length="326" mass="37395">MFKFYFPNNSFSSNFQDIKLDSNNALIVLNGKIFNISKPTLKNLIFAKIFTMQNYLEFSFKIKPLQPWSDILMAELIEIGFDSFTEEHDGILAYVQKDLFNEKELKNLDLLNNPDIEISYTSQEMPNINWNEEWEKNFSPINIEDKVSIRAEFHEPQNLPTEIIIQPKMSFGTGHHATTYLMIQQMLEMDFVGKSVLDMGCGTSVLAIFAKMKGAGDTLAIDIDEWSVENSSENAARNNVEFTVELGTAENLGKKKFDIILANINRNILISDIPVYVENLNENGQLLLSGLCFFDVDDILEVCKEQNLILDKKIQREEWVSLLLHK</sequence>
<dbReference type="AlphaFoldDB" id="A0A1H5SWV0"/>
<dbReference type="PANTHER" id="PTHR43648:SF1">
    <property type="entry name" value="ELECTRON TRANSFER FLAVOPROTEIN BETA SUBUNIT LYSINE METHYLTRANSFERASE"/>
    <property type="match status" value="1"/>
</dbReference>
<dbReference type="PANTHER" id="PTHR43648">
    <property type="entry name" value="ELECTRON TRANSFER FLAVOPROTEIN BETA SUBUNIT LYSINE METHYLTRANSFERASE"/>
    <property type="match status" value="1"/>
</dbReference>
<dbReference type="InterPro" id="IPR050078">
    <property type="entry name" value="Ribosomal_L11_MeTrfase_PrmA"/>
</dbReference>
<accession>A0A1H5SWV0</accession>
<keyword evidence="7" id="KW-0687">Ribonucleoprotein</keyword>
<dbReference type="InterPro" id="IPR029063">
    <property type="entry name" value="SAM-dependent_MTases_sf"/>
</dbReference>
<reference evidence="8" key="1">
    <citation type="submission" date="2016-10" db="EMBL/GenBank/DDBJ databases">
        <authorList>
            <person name="Varghese N."/>
            <person name="Submissions S."/>
        </authorList>
    </citation>
    <scope>NUCLEOTIDE SEQUENCE [LARGE SCALE GENOMIC DNA]</scope>
    <source>
        <strain evidence="8">DSM 21580</strain>
    </source>
</reference>
<dbReference type="InterPro" id="IPR004498">
    <property type="entry name" value="Ribosomal_PrmA_MeTrfase"/>
</dbReference>
<dbReference type="SUPFAM" id="SSF53335">
    <property type="entry name" value="S-adenosyl-L-methionine-dependent methyltransferases"/>
    <property type="match status" value="1"/>
</dbReference>
<keyword evidence="5 6" id="KW-0949">S-adenosyl-L-methionine</keyword>
<comment type="subcellular location">
    <subcellularLocation>
        <location evidence="6">Cytoplasm</location>
    </subcellularLocation>
</comment>